<evidence type="ECO:0000313" key="1">
    <source>
        <dbReference type="EnsemblPlants" id="QL93p1000_0001:mrna"/>
    </source>
</evidence>
<protein>
    <submittedName>
        <fullName evidence="1">Uncharacterized protein</fullName>
    </submittedName>
</protein>
<dbReference type="GO" id="GO:0009535">
    <property type="term" value="C:chloroplast thylakoid membrane"/>
    <property type="evidence" value="ECO:0007669"/>
    <property type="project" value="TreeGrafter"/>
</dbReference>
<dbReference type="Gramene" id="QL93p1000_0001:mrna">
    <property type="protein sequence ID" value="QL93p1000_0001:mrna"/>
    <property type="gene ID" value="QL93p1000_0001"/>
</dbReference>
<name>A0A7N2N6I6_QUELO</name>
<dbReference type="Pfam" id="PF00223">
    <property type="entry name" value="PsaA_PsaB"/>
    <property type="match status" value="1"/>
</dbReference>
<dbReference type="AlphaFoldDB" id="A0A7N2N6I6"/>
<dbReference type="InterPro" id="IPR036408">
    <property type="entry name" value="PSI_PsaA/B_sf"/>
</dbReference>
<sequence length="99" mass="11290">MMVIQSGVIYRTIRSKFLGLDRTFSPCRYSWIQGEYVRWNNFLEVLPHPQGLGPLFTGQWNLYAQNPDSGSHLFVPPKAQERLLTLSGISIANAEFMAD</sequence>
<dbReference type="PANTHER" id="PTHR30128:SF19">
    <property type="entry name" value="PHOTOSYSTEM I P700 CHLOROPHYLL A APOPROTEIN A1-RELATED"/>
    <property type="match status" value="1"/>
</dbReference>
<dbReference type="Gene3D" id="1.20.1130.10">
    <property type="entry name" value="Photosystem I PsaA/PsaB"/>
    <property type="match status" value="1"/>
</dbReference>
<organism evidence="1 2">
    <name type="scientific">Quercus lobata</name>
    <name type="common">Valley oak</name>
    <dbReference type="NCBI Taxonomy" id="97700"/>
    <lineage>
        <taxon>Eukaryota</taxon>
        <taxon>Viridiplantae</taxon>
        <taxon>Streptophyta</taxon>
        <taxon>Embryophyta</taxon>
        <taxon>Tracheophyta</taxon>
        <taxon>Spermatophyta</taxon>
        <taxon>Magnoliopsida</taxon>
        <taxon>eudicotyledons</taxon>
        <taxon>Gunneridae</taxon>
        <taxon>Pentapetalae</taxon>
        <taxon>rosids</taxon>
        <taxon>fabids</taxon>
        <taxon>Fagales</taxon>
        <taxon>Fagaceae</taxon>
        <taxon>Quercus</taxon>
    </lineage>
</organism>
<dbReference type="GO" id="GO:0015979">
    <property type="term" value="P:photosynthesis"/>
    <property type="evidence" value="ECO:0007669"/>
    <property type="project" value="InterPro"/>
</dbReference>
<proteinExistence type="predicted"/>
<dbReference type="Proteomes" id="UP000594261">
    <property type="component" value="Unassembled WGS sequence"/>
</dbReference>
<dbReference type="EnsemblPlants" id="QL93p1000_0001:mrna">
    <property type="protein sequence ID" value="QL93p1000_0001:mrna"/>
    <property type="gene ID" value="QL93p1000_0001"/>
</dbReference>
<reference evidence="1" key="1">
    <citation type="submission" date="2021-01" db="UniProtKB">
        <authorList>
            <consortium name="EnsemblPlants"/>
        </authorList>
    </citation>
    <scope>IDENTIFICATION</scope>
</reference>
<dbReference type="InParanoid" id="A0A7N2N6I6"/>
<dbReference type="PANTHER" id="PTHR30128">
    <property type="entry name" value="OUTER MEMBRANE PROTEIN, OMPA-RELATED"/>
    <property type="match status" value="1"/>
</dbReference>
<evidence type="ECO:0000313" key="2">
    <source>
        <dbReference type="Proteomes" id="UP000594261"/>
    </source>
</evidence>
<dbReference type="InterPro" id="IPR001280">
    <property type="entry name" value="PSI_PsaA/B"/>
</dbReference>
<keyword evidence="2" id="KW-1185">Reference proteome</keyword>
<accession>A0A7N2N6I6</accession>